<dbReference type="Pfam" id="PF00022">
    <property type="entry name" value="Actin"/>
    <property type="match status" value="1"/>
</dbReference>
<dbReference type="GO" id="GO:0006357">
    <property type="term" value="P:regulation of transcription by RNA polymerase II"/>
    <property type="evidence" value="ECO:0007669"/>
    <property type="project" value="EnsemblFungi"/>
</dbReference>
<feature type="non-terminal residue" evidence="2">
    <location>
        <position position="1"/>
    </location>
</feature>
<dbReference type="Gene3D" id="3.90.640.10">
    <property type="entry name" value="Actin, Chain A, domain 4"/>
    <property type="match status" value="1"/>
</dbReference>
<dbReference type="GO" id="GO:0000812">
    <property type="term" value="C:Swr1 complex"/>
    <property type="evidence" value="ECO:0007669"/>
    <property type="project" value="EnsemblFungi"/>
</dbReference>
<dbReference type="EMBL" id="MCGE01000063">
    <property type="protein sequence ID" value="ORY98416.1"/>
    <property type="molecule type" value="Genomic_DNA"/>
</dbReference>
<dbReference type="PANTHER" id="PTHR11937">
    <property type="entry name" value="ACTIN"/>
    <property type="match status" value="1"/>
</dbReference>
<evidence type="ECO:0000256" key="1">
    <source>
        <dbReference type="RuleBase" id="RU000487"/>
    </source>
</evidence>
<accession>A0A1X2HH52</accession>
<organism evidence="2 3">
    <name type="scientific">Absidia repens</name>
    <dbReference type="NCBI Taxonomy" id="90262"/>
    <lineage>
        <taxon>Eukaryota</taxon>
        <taxon>Fungi</taxon>
        <taxon>Fungi incertae sedis</taxon>
        <taxon>Mucoromycota</taxon>
        <taxon>Mucoromycotina</taxon>
        <taxon>Mucoromycetes</taxon>
        <taxon>Mucorales</taxon>
        <taxon>Cunninghamellaceae</taxon>
        <taxon>Absidia</taxon>
    </lineage>
</organism>
<dbReference type="GO" id="GO:0031011">
    <property type="term" value="C:Ino80 complex"/>
    <property type="evidence" value="ECO:0007669"/>
    <property type="project" value="EnsemblFungi"/>
</dbReference>
<comment type="caution">
    <text evidence="2">The sequence shown here is derived from an EMBL/GenBank/DDBJ whole genome shotgun (WGS) entry which is preliminary data.</text>
</comment>
<dbReference type="STRING" id="90262.A0A1X2HH52"/>
<dbReference type="AlphaFoldDB" id="A0A1X2HH52"/>
<protein>
    <submittedName>
        <fullName evidence="2">Actin family</fullName>
    </submittedName>
</protein>
<comment type="similarity">
    <text evidence="1">Belongs to the actin family.</text>
</comment>
<dbReference type="GO" id="GO:0051382">
    <property type="term" value="P:kinetochore assembly"/>
    <property type="evidence" value="ECO:0007669"/>
    <property type="project" value="EnsemblFungi"/>
</dbReference>
<dbReference type="PROSITE" id="PS00432">
    <property type="entry name" value="ACTINS_2"/>
    <property type="match status" value="1"/>
</dbReference>
<dbReference type="GO" id="GO:0003682">
    <property type="term" value="F:chromatin binding"/>
    <property type="evidence" value="ECO:0007669"/>
    <property type="project" value="EnsemblFungi"/>
</dbReference>
<dbReference type="CDD" id="cd13395">
    <property type="entry name" value="ASKHA_NBD_Arp4_ACTL6-like"/>
    <property type="match status" value="1"/>
</dbReference>
<dbReference type="Proteomes" id="UP000193560">
    <property type="component" value="Unassembled WGS sequence"/>
</dbReference>
<evidence type="ECO:0000313" key="3">
    <source>
        <dbReference type="Proteomes" id="UP000193560"/>
    </source>
</evidence>
<name>A0A1X2HH52_9FUNG</name>
<dbReference type="GO" id="GO:0042393">
    <property type="term" value="F:histone binding"/>
    <property type="evidence" value="ECO:0007669"/>
    <property type="project" value="EnsemblFungi"/>
</dbReference>
<sequence>DEVNALVLDVGSSNVRAGYAGEDTPKALFPTQYFIGDNRINTIRKNMEIINPMEDGLVKDWDAMEAIWDYTFHSMLRINPTEHPLLCTEAAWNTTENREKLAEMAFETFDFPAFYLAKDAVMTAFSVGRATALVLDSGAGLTSAVPVYDGYVLKKGILRQRLAGDLLTQQILDQLQLDNPGFKVTPSYQVASKKPVEAGQPANAQLKTDLGVTQSFHDYQVARTILEYKESVCQVSEMTFDEGIMASRPQKPFEFPDGYNNSFGASRYRLPELLYQPKEFLNPNHTSDKMDTVIPGIGMTQQQINDSLGMHQMVFQSIFNCDVDLRPLLFNNIVVTGGNTLFPGFNERLNYELPMMAPGSKIKLHAAGNQIERKCSSWLGGSILASLGTFHQLWVSKKEYEEVGPSIIETKCQ</sequence>
<dbReference type="GO" id="GO:0006338">
    <property type="term" value="P:chromatin remodeling"/>
    <property type="evidence" value="ECO:0007669"/>
    <property type="project" value="EnsemblFungi"/>
</dbReference>
<reference evidence="2 3" key="1">
    <citation type="submission" date="2016-07" db="EMBL/GenBank/DDBJ databases">
        <title>Pervasive Adenine N6-methylation of Active Genes in Fungi.</title>
        <authorList>
            <consortium name="DOE Joint Genome Institute"/>
            <person name="Mondo S.J."/>
            <person name="Dannebaum R.O."/>
            <person name="Kuo R.C."/>
            <person name="Labutti K."/>
            <person name="Haridas S."/>
            <person name="Kuo A."/>
            <person name="Salamov A."/>
            <person name="Ahrendt S.R."/>
            <person name="Lipzen A."/>
            <person name="Sullivan W."/>
            <person name="Andreopoulos W.B."/>
            <person name="Clum A."/>
            <person name="Lindquist E."/>
            <person name="Daum C."/>
            <person name="Ramamoorthy G.K."/>
            <person name="Gryganskyi A."/>
            <person name="Culley D."/>
            <person name="Magnuson J.K."/>
            <person name="James T.Y."/>
            <person name="O'Malley M.A."/>
            <person name="Stajich J.E."/>
            <person name="Spatafora J.W."/>
            <person name="Visel A."/>
            <person name="Grigoriev I.V."/>
        </authorList>
    </citation>
    <scope>NUCLEOTIDE SEQUENCE [LARGE SCALE GENOMIC DNA]</scope>
    <source>
        <strain evidence="2 3">NRRL 1336</strain>
    </source>
</reference>
<evidence type="ECO:0000313" key="2">
    <source>
        <dbReference type="EMBL" id="ORY98416.1"/>
    </source>
</evidence>
<dbReference type="Gene3D" id="3.30.420.40">
    <property type="match status" value="3"/>
</dbReference>
<dbReference type="GO" id="GO:0006281">
    <property type="term" value="P:DNA repair"/>
    <property type="evidence" value="ECO:0007669"/>
    <property type="project" value="EnsemblFungi"/>
</dbReference>
<dbReference type="FunFam" id="3.30.420.40:FF:000058">
    <property type="entry name" value="Putative actin-related protein 5"/>
    <property type="match status" value="1"/>
</dbReference>
<gene>
    <name evidence="2" type="ORF">BCR42DRAFT_339407</name>
</gene>
<dbReference type="InterPro" id="IPR043129">
    <property type="entry name" value="ATPase_NBD"/>
</dbReference>
<dbReference type="SUPFAM" id="SSF53067">
    <property type="entry name" value="Actin-like ATPase domain"/>
    <property type="match status" value="2"/>
</dbReference>
<dbReference type="GO" id="GO:0035267">
    <property type="term" value="C:NuA4 histone acetyltransferase complex"/>
    <property type="evidence" value="ECO:0007669"/>
    <property type="project" value="EnsemblFungi"/>
</dbReference>
<dbReference type="InterPro" id="IPR004001">
    <property type="entry name" value="Actin_CS"/>
</dbReference>
<dbReference type="FunFam" id="3.30.420.40:FF:000050">
    <property type="entry name" value="Actin, alpha skeletal muscle"/>
    <property type="match status" value="1"/>
</dbReference>
<dbReference type="SMART" id="SM00268">
    <property type="entry name" value="ACTIN"/>
    <property type="match status" value="1"/>
</dbReference>
<dbReference type="OrthoDB" id="5132116at2759"/>
<keyword evidence="3" id="KW-1185">Reference proteome</keyword>
<proteinExistence type="inferred from homology"/>
<dbReference type="GO" id="GO:0005524">
    <property type="term" value="F:ATP binding"/>
    <property type="evidence" value="ECO:0007669"/>
    <property type="project" value="EnsemblFungi"/>
</dbReference>
<dbReference type="InterPro" id="IPR004000">
    <property type="entry name" value="Actin"/>
</dbReference>